<keyword evidence="2" id="KW-1185">Reference proteome</keyword>
<protein>
    <submittedName>
        <fullName evidence="1">Uncharacterized protein</fullName>
    </submittedName>
</protein>
<dbReference type="EMBL" id="ML211605">
    <property type="protein sequence ID" value="TFK81422.1"/>
    <property type="molecule type" value="Genomic_DNA"/>
</dbReference>
<proteinExistence type="predicted"/>
<dbReference type="AlphaFoldDB" id="A0A5C3NWI7"/>
<accession>A0A5C3NWI7</accession>
<gene>
    <name evidence="1" type="ORF">K466DRAFT_339515</name>
</gene>
<evidence type="ECO:0000313" key="1">
    <source>
        <dbReference type="EMBL" id="TFK81422.1"/>
    </source>
</evidence>
<reference evidence="1 2" key="1">
    <citation type="journal article" date="2019" name="Nat. Ecol. Evol.">
        <title>Megaphylogeny resolves global patterns of mushroom evolution.</title>
        <authorList>
            <person name="Varga T."/>
            <person name="Krizsan K."/>
            <person name="Foldi C."/>
            <person name="Dima B."/>
            <person name="Sanchez-Garcia M."/>
            <person name="Sanchez-Ramirez S."/>
            <person name="Szollosi G.J."/>
            <person name="Szarkandi J.G."/>
            <person name="Papp V."/>
            <person name="Albert L."/>
            <person name="Andreopoulos W."/>
            <person name="Angelini C."/>
            <person name="Antonin V."/>
            <person name="Barry K.W."/>
            <person name="Bougher N.L."/>
            <person name="Buchanan P."/>
            <person name="Buyck B."/>
            <person name="Bense V."/>
            <person name="Catcheside P."/>
            <person name="Chovatia M."/>
            <person name="Cooper J."/>
            <person name="Damon W."/>
            <person name="Desjardin D."/>
            <person name="Finy P."/>
            <person name="Geml J."/>
            <person name="Haridas S."/>
            <person name="Hughes K."/>
            <person name="Justo A."/>
            <person name="Karasinski D."/>
            <person name="Kautmanova I."/>
            <person name="Kiss B."/>
            <person name="Kocsube S."/>
            <person name="Kotiranta H."/>
            <person name="LaButti K.M."/>
            <person name="Lechner B.E."/>
            <person name="Liimatainen K."/>
            <person name="Lipzen A."/>
            <person name="Lukacs Z."/>
            <person name="Mihaltcheva S."/>
            <person name="Morgado L.N."/>
            <person name="Niskanen T."/>
            <person name="Noordeloos M.E."/>
            <person name="Ohm R.A."/>
            <person name="Ortiz-Santana B."/>
            <person name="Ovrebo C."/>
            <person name="Racz N."/>
            <person name="Riley R."/>
            <person name="Savchenko A."/>
            <person name="Shiryaev A."/>
            <person name="Soop K."/>
            <person name="Spirin V."/>
            <person name="Szebenyi C."/>
            <person name="Tomsovsky M."/>
            <person name="Tulloss R.E."/>
            <person name="Uehling J."/>
            <person name="Grigoriev I.V."/>
            <person name="Vagvolgyi C."/>
            <person name="Papp T."/>
            <person name="Martin F.M."/>
            <person name="Miettinen O."/>
            <person name="Hibbett D.S."/>
            <person name="Nagy L.G."/>
        </authorList>
    </citation>
    <scope>NUCLEOTIDE SEQUENCE [LARGE SCALE GENOMIC DNA]</scope>
    <source>
        <strain evidence="1 2">HHB13444</strain>
    </source>
</reference>
<dbReference type="Proteomes" id="UP000308197">
    <property type="component" value="Unassembled WGS sequence"/>
</dbReference>
<evidence type="ECO:0000313" key="2">
    <source>
        <dbReference type="Proteomes" id="UP000308197"/>
    </source>
</evidence>
<dbReference type="InParanoid" id="A0A5C3NWI7"/>
<name>A0A5C3NWI7_9APHY</name>
<sequence length="296" mass="32773">MSMPSAYCCTYSYARRTLRVPLRSLSRLLGTSRIPARSSGRLSLLPMRTRLSCSAMRLTRISRPLPSMPAYASLLMTPWVRDVRWPHATQYVVRSASTSVPASLRPQRRNLRTSRLRPSVREGTTGCGYGRVSEAGSPSSMDFRIAPRFPCDAALRDAYRLRKHCKHSFVLGESSPTTSLSQPPSFLRQYEVAPPSNCCPCSSLPRRQALTTSAYTHRPPTPRLQSRSLRLSLSGPVSGIAHGPYRLQSGPPCLPSYLTSQTVLQRTSATPPSPPSTFVRASLWLALEVSITFPHD</sequence>
<organism evidence="1 2">
    <name type="scientific">Polyporus arcularius HHB13444</name>
    <dbReference type="NCBI Taxonomy" id="1314778"/>
    <lineage>
        <taxon>Eukaryota</taxon>
        <taxon>Fungi</taxon>
        <taxon>Dikarya</taxon>
        <taxon>Basidiomycota</taxon>
        <taxon>Agaricomycotina</taxon>
        <taxon>Agaricomycetes</taxon>
        <taxon>Polyporales</taxon>
        <taxon>Polyporaceae</taxon>
        <taxon>Polyporus</taxon>
    </lineage>
</organism>